<dbReference type="PROSITE" id="PS50994">
    <property type="entry name" value="INTEGRASE"/>
    <property type="match status" value="1"/>
</dbReference>
<gene>
    <name evidence="1" type="ORF">PACLA_8A011789</name>
</gene>
<dbReference type="Gene3D" id="3.30.420.10">
    <property type="entry name" value="Ribonuclease H-like superfamily/Ribonuclease H"/>
    <property type="match status" value="1"/>
</dbReference>
<dbReference type="SUPFAM" id="SSF53098">
    <property type="entry name" value="Ribonuclease H-like"/>
    <property type="match status" value="1"/>
</dbReference>
<accession>A0A7D9IK20</accession>
<dbReference type="PANTHER" id="PTHR47331">
    <property type="entry name" value="PHD-TYPE DOMAIN-CONTAINING PROTEIN"/>
    <property type="match status" value="1"/>
</dbReference>
<organism evidence="1 2">
    <name type="scientific">Paramuricea clavata</name>
    <name type="common">Red gorgonian</name>
    <name type="synonym">Violescent sea-whip</name>
    <dbReference type="NCBI Taxonomy" id="317549"/>
    <lineage>
        <taxon>Eukaryota</taxon>
        <taxon>Metazoa</taxon>
        <taxon>Cnidaria</taxon>
        <taxon>Anthozoa</taxon>
        <taxon>Octocorallia</taxon>
        <taxon>Malacalcyonacea</taxon>
        <taxon>Plexauridae</taxon>
        <taxon>Paramuricea</taxon>
    </lineage>
</organism>
<dbReference type="GO" id="GO:0015074">
    <property type="term" value="P:DNA integration"/>
    <property type="evidence" value="ECO:0007669"/>
    <property type="project" value="InterPro"/>
</dbReference>
<dbReference type="InterPro" id="IPR001584">
    <property type="entry name" value="Integrase_cat-core"/>
</dbReference>
<name>A0A7D9IK20_PARCT</name>
<protein>
    <submittedName>
        <fullName evidence="1">Pro-Pol poly</fullName>
    </submittedName>
</protein>
<dbReference type="GO" id="GO:0003676">
    <property type="term" value="F:nucleic acid binding"/>
    <property type="evidence" value="ECO:0007669"/>
    <property type="project" value="InterPro"/>
</dbReference>
<feature type="non-terminal residue" evidence="1">
    <location>
        <position position="1"/>
    </location>
</feature>
<dbReference type="InterPro" id="IPR036397">
    <property type="entry name" value="RNaseH_sf"/>
</dbReference>
<sequence length="195" mass="22052">RDRTEGNTAFQVVGVDYAGPLKRLSPSLFFDENGETREGKAYIILFACSLTRALHLDLAKSMEMEEFLLSFKSFVARRGRPEKVYSDNGRTFVGAASWIKKVRSSEKFNDFLAHQGITWQFNLSKAPWWGGQFERMVGLVKGALRKSIGKSLLTFTELKEVLLDVEVALNNRPLSYVEDDIQMPLITPENGIVRA</sequence>
<evidence type="ECO:0000313" key="1">
    <source>
        <dbReference type="EMBL" id="CAB4007627.1"/>
    </source>
</evidence>
<reference evidence="1" key="1">
    <citation type="submission" date="2020-04" db="EMBL/GenBank/DDBJ databases">
        <authorList>
            <person name="Alioto T."/>
            <person name="Alioto T."/>
            <person name="Gomez Garrido J."/>
        </authorList>
    </citation>
    <scope>NUCLEOTIDE SEQUENCE</scope>
    <source>
        <strain evidence="1">A484AB</strain>
    </source>
</reference>
<keyword evidence="2" id="KW-1185">Reference proteome</keyword>
<dbReference type="Proteomes" id="UP001152795">
    <property type="component" value="Unassembled WGS sequence"/>
</dbReference>
<dbReference type="EMBL" id="CACRXK020005856">
    <property type="protein sequence ID" value="CAB4007627.1"/>
    <property type="molecule type" value="Genomic_DNA"/>
</dbReference>
<comment type="caution">
    <text evidence="1">The sequence shown here is derived from an EMBL/GenBank/DDBJ whole genome shotgun (WGS) entry which is preliminary data.</text>
</comment>
<evidence type="ECO:0000313" key="2">
    <source>
        <dbReference type="Proteomes" id="UP001152795"/>
    </source>
</evidence>
<proteinExistence type="predicted"/>
<dbReference type="AlphaFoldDB" id="A0A7D9IK20"/>
<dbReference type="OrthoDB" id="5984829at2759"/>
<dbReference type="InterPro" id="IPR012337">
    <property type="entry name" value="RNaseH-like_sf"/>
</dbReference>
<feature type="non-terminal residue" evidence="1">
    <location>
        <position position="195"/>
    </location>
</feature>